<dbReference type="PRINTS" id="PR00419">
    <property type="entry name" value="ADXRDTASE"/>
</dbReference>
<feature type="region of interest" description="Disordered" evidence="1">
    <location>
        <begin position="1"/>
        <end position="36"/>
    </location>
</feature>
<sequence length="535" mass="57605">MSLPPAAKPAAAGRPAGRGGAPARRGRDRRAEILPAVPGRARVPAADPPRVAVVGGGIAGLAAATALAERGVRVVLHERGAELGGRLSGWPTVLADGSAATMSRGFHAFFRQYYNLRGLLRRVDPGLGMLTPLPDYPLRHADGPRDSFAKVPRTPPWSALGFVARSPSFGWRDLAGMDPMAALPLLDVRVPGVYERLDDVSAARFLDAVRFPGAARHLAFEVFSRSFFVDPRELSAAELALMFHIYFLGSSEGLLFDVPAEPFPQALWDPLRSYLEGHGVQVRCRDAVESVRPSADGGRVAVLGATGERTYDGVVLALDTAGLRELVASSPALGDPPWRARIGALRTAPPFLVSRLWLDRPTAPGRPGFLGTSGFGPLDNVSVLHAWEGEAARWAAAHNGSVLELHAYAVDPAADRETVQRRLVHELHRVHPETRAARIVDARHEWRTDCPLFPVGGHQARPTVRTPSPAVILAGDLIRTALPVALMERAATTGFLAANALLERWGVRGQTLWTVPRRGRTAPLRALSRMADRTP</sequence>
<keyword evidence="4" id="KW-1185">Reference proteome</keyword>
<comment type="caution">
    <text evidence="3">The sequence shown here is derived from an EMBL/GenBank/DDBJ whole genome shotgun (WGS) entry which is preliminary data.</text>
</comment>
<evidence type="ECO:0000256" key="1">
    <source>
        <dbReference type="SAM" id="MobiDB-lite"/>
    </source>
</evidence>
<dbReference type="RefSeq" id="WP_386427022.1">
    <property type="nucleotide sequence ID" value="NZ_JBHSBB010000007.1"/>
</dbReference>
<protein>
    <submittedName>
        <fullName evidence="3">FAD-dependent oxidoreductase</fullName>
    </submittedName>
</protein>
<dbReference type="Gene3D" id="3.50.50.60">
    <property type="entry name" value="FAD/NAD(P)-binding domain"/>
    <property type="match status" value="1"/>
</dbReference>
<feature type="compositionally biased region" description="Low complexity" evidence="1">
    <location>
        <begin position="1"/>
        <end position="15"/>
    </location>
</feature>
<dbReference type="InterPro" id="IPR050464">
    <property type="entry name" value="Zeta_carotene_desat/Oxidored"/>
</dbReference>
<dbReference type="PANTHER" id="PTHR42923">
    <property type="entry name" value="PROTOPORPHYRINOGEN OXIDASE"/>
    <property type="match status" value="1"/>
</dbReference>
<proteinExistence type="predicted"/>
<gene>
    <name evidence="3" type="ORF">ACFO3J_06535</name>
</gene>
<evidence type="ECO:0000259" key="2">
    <source>
        <dbReference type="Pfam" id="PF01593"/>
    </source>
</evidence>
<reference evidence="4" key="1">
    <citation type="journal article" date="2019" name="Int. J. Syst. Evol. Microbiol.">
        <title>The Global Catalogue of Microorganisms (GCM) 10K type strain sequencing project: providing services to taxonomists for standard genome sequencing and annotation.</title>
        <authorList>
            <consortium name="The Broad Institute Genomics Platform"/>
            <consortium name="The Broad Institute Genome Sequencing Center for Infectious Disease"/>
            <person name="Wu L."/>
            <person name="Ma J."/>
        </authorList>
    </citation>
    <scope>NUCLEOTIDE SEQUENCE [LARGE SCALE GENOMIC DNA]</scope>
    <source>
        <strain evidence="4">CGMCC 4.7237</strain>
    </source>
</reference>
<dbReference type="Pfam" id="PF01593">
    <property type="entry name" value="Amino_oxidase"/>
    <property type="match status" value="1"/>
</dbReference>
<dbReference type="Proteomes" id="UP001595765">
    <property type="component" value="Unassembled WGS sequence"/>
</dbReference>
<evidence type="ECO:0000313" key="4">
    <source>
        <dbReference type="Proteomes" id="UP001595765"/>
    </source>
</evidence>
<dbReference type="EMBL" id="JBHSBB010000007">
    <property type="protein sequence ID" value="MFC4031127.1"/>
    <property type="molecule type" value="Genomic_DNA"/>
</dbReference>
<name>A0ABV8HJQ2_9ACTN</name>
<dbReference type="SUPFAM" id="SSF51905">
    <property type="entry name" value="FAD/NAD(P)-binding domain"/>
    <property type="match status" value="1"/>
</dbReference>
<dbReference type="InterPro" id="IPR002937">
    <property type="entry name" value="Amino_oxidase"/>
</dbReference>
<evidence type="ECO:0000313" key="3">
    <source>
        <dbReference type="EMBL" id="MFC4031127.1"/>
    </source>
</evidence>
<dbReference type="PANTHER" id="PTHR42923:SF43">
    <property type="entry name" value="AMINE OXIDASE"/>
    <property type="match status" value="1"/>
</dbReference>
<organism evidence="3 4">
    <name type="scientific">Streptomyces polygonati</name>
    <dbReference type="NCBI Taxonomy" id="1617087"/>
    <lineage>
        <taxon>Bacteria</taxon>
        <taxon>Bacillati</taxon>
        <taxon>Actinomycetota</taxon>
        <taxon>Actinomycetes</taxon>
        <taxon>Kitasatosporales</taxon>
        <taxon>Streptomycetaceae</taxon>
        <taxon>Streptomyces</taxon>
    </lineage>
</organism>
<accession>A0ABV8HJQ2</accession>
<feature type="domain" description="Amine oxidase" evidence="2">
    <location>
        <begin position="58"/>
        <end position="502"/>
    </location>
</feature>
<dbReference type="InterPro" id="IPR036188">
    <property type="entry name" value="FAD/NAD-bd_sf"/>
</dbReference>